<dbReference type="PANTHER" id="PTHR42831:SF1">
    <property type="entry name" value="FE-S PROTEIN MATURATION AUXILIARY FACTOR YITW"/>
    <property type="match status" value="1"/>
</dbReference>
<dbReference type="PANTHER" id="PTHR42831">
    <property type="entry name" value="FE-S PROTEIN MATURATION AUXILIARY FACTOR YITW"/>
    <property type="match status" value="1"/>
</dbReference>
<protein>
    <recommendedName>
        <fullName evidence="1">MIP18 family-like domain-containing protein</fullName>
    </recommendedName>
</protein>
<feature type="domain" description="MIP18 family-like" evidence="1">
    <location>
        <begin position="7"/>
        <end position="71"/>
    </location>
</feature>
<dbReference type="InterPro" id="IPR002744">
    <property type="entry name" value="MIP18-like"/>
</dbReference>
<dbReference type="InterPro" id="IPR034904">
    <property type="entry name" value="FSCA_dom_sf"/>
</dbReference>
<evidence type="ECO:0000313" key="2">
    <source>
        <dbReference type="EMBL" id="GGP26173.1"/>
    </source>
</evidence>
<dbReference type="EMBL" id="BMLY01000003">
    <property type="protein sequence ID" value="GGP26173.1"/>
    <property type="molecule type" value="Genomic_DNA"/>
</dbReference>
<sequence length="103" mass="11416">MSSLSAEAVREALKNVIDPEIGINIVDLGLVYRIDVTPDTLHVAMTMTTPACPMSNMLQEDVHDTLAPLFGTTHAIEIELVWAPLWSPTLMSERARAHFGWDE</sequence>
<name>A0ABQ2PKM9_9NEIS</name>
<evidence type="ECO:0000259" key="1">
    <source>
        <dbReference type="Pfam" id="PF01883"/>
    </source>
</evidence>
<dbReference type="SUPFAM" id="SSF117916">
    <property type="entry name" value="Fe-S cluster assembly (FSCA) domain-like"/>
    <property type="match status" value="1"/>
</dbReference>
<comment type="caution">
    <text evidence="2">The sequence shown here is derived from an EMBL/GenBank/DDBJ whole genome shotgun (WGS) entry which is preliminary data.</text>
</comment>
<keyword evidence="3" id="KW-1185">Reference proteome</keyword>
<accession>A0ABQ2PKM9</accession>
<evidence type="ECO:0000313" key="3">
    <source>
        <dbReference type="Proteomes" id="UP000621859"/>
    </source>
</evidence>
<dbReference type="RefSeq" id="WP_188692694.1">
    <property type="nucleotide sequence ID" value="NZ_BMLY01000003.1"/>
</dbReference>
<proteinExistence type="predicted"/>
<dbReference type="InterPro" id="IPR052339">
    <property type="entry name" value="Fe-S_Maturation_MIP18"/>
</dbReference>
<organism evidence="2 3">
    <name type="scientific">Silvimonas amylolytica</name>
    <dbReference type="NCBI Taxonomy" id="449663"/>
    <lineage>
        <taxon>Bacteria</taxon>
        <taxon>Pseudomonadati</taxon>
        <taxon>Pseudomonadota</taxon>
        <taxon>Betaproteobacteria</taxon>
        <taxon>Neisseriales</taxon>
        <taxon>Chitinibacteraceae</taxon>
        <taxon>Silvimonas</taxon>
    </lineage>
</organism>
<dbReference type="Proteomes" id="UP000621859">
    <property type="component" value="Unassembled WGS sequence"/>
</dbReference>
<dbReference type="Pfam" id="PF01883">
    <property type="entry name" value="FeS_assembly_P"/>
    <property type="match status" value="1"/>
</dbReference>
<gene>
    <name evidence="2" type="ORF">GCM10010971_19920</name>
</gene>
<reference evidence="3" key="1">
    <citation type="journal article" date="2019" name="Int. J. Syst. Evol. Microbiol.">
        <title>The Global Catalogue of Microorganisms (GCM) 10K type strain sequencing project: providing services to taxonomists for standard genome sequencing and annotation.</title>
        <authorList>
            <consortium name="The Broad Institute Genomics Platform"/>
            <consortium name="The Broad Institute Genome Sequencing Center for Infectious Disease"/>
            <person name="Wu L."/>
            <person name="Ma J."/>
        </authorList>
    </citation>
    <scope>NUCLEOTIDE SEQUENCE [LARGE SCALE GENOMIC DNA]</scope>
    <source>
        <strain evidence="3">CGMCC 1.8860</strain>
    </source>
</reference>
<dbReference type="Gene3D" id="3.30.300.130">
    <property type="entry name" value="Fe-S cluster assembly (FSCA)"/>
    <property type="match status" value="1"/>
</dbReference>